<comment type="cofactor">
    <cofactor evidence="1">
        <name>pyridoxal 5'-phosphate</name>
        <dbReference type="ChEBI" id="CHEBI:597326"/>
    </cofactor>
</comment>
<keyword evidence="7" id="KW-0411">Iron-sulfur</keyword>
<dbReference type="InterPro" id="IPR015422">
    <property type="entry name" value="PyrdxlP-dep_Trfase_small"/>
</dbReference>
<dbReference type="Proteomes" id="UP000234462">
    <property type="component" value="Unassembled WGS sequence"/>
</dbReference>
<dbReference type="SUPFAM" id="SSF53383">
    <property type="entry name" value="PLP-dependent transferases"/>
    <property type="match status" value="1"/>
</dbReference>
<sequence>MSASQSPFSASDPVYADYNGTTPVDPRVVAAMIPFLSTHFGNPSSSHGFGTAPAEAVARARAQVASLIGAESGAEIVFTGSGTEADHLAIRGVLRAVRTASAEGAGAPTPAAGSGSAGARPHLVIQETEHPAVLAAAEVLAGDGVDVTSLPIDTDGLVDPASLAAALRPTTVLVSIMHANNETGAIQPISALARTARDAGVLFHTDAAQSVGKVPVDVDALGVDLLTVVGHKLYAPKGVGALYVRAGTPIAALMPGGGQEAGLRGGTENVAGIVAFGEAARLAGEDLDTGGPERMRRLRDELEVALEELLPGRVRLNGPREERLPQTLNVSIAGSRGVDVLAGAASVSASTGSACHAGTDAPSPVLTAMGMDVDRAMGALRLSVGRWTTEDDVARIAAGIAAEVVATDV</sequence>
<evidence type="ECO:0000256" key="1">
    <source>
        <dbReference type="ARBA" id="ARBA00001933"/>
    </source>
</evidence>
<evidence type="ECO:0000256" key="5">
    <source>
        <dbReference type="ARBA" id="ARBA00022898"/>
    </source>
</evidence>
<dbReference type="Pfam" id="PF00266">
    <property type="entry name" value="Aminotran_5"/>
    <property type="match status" value="2"/>
</dbReference>
<feature type="domain" description="Aminotransferase class V" evidence="9">
    <location>
        <begin position="119"/>
        <end position="395"/>
    </location>
</feature>
<comment type="similarity">
    <text evidence="2">Belongs to the class-V pyridoxal-phosphate-dependent aminotransferase family. NifS/IscS subfamily.</text>
</comment>
<evidence type="ECO:0000256" key="8">
    <source>
        <dbReference type="ARBA" id="ARBA00050776"/>
    </source>
</evidence>
<dbReference type="Gene3D" id="3.40.640.10">
    <property type="entry name" value="Type I PLP-dependent aspartate aminotransferase-like (Major domain)"/>
    <property type="match status" value="1"/>
</dbReference>
<proteinExistence type="inferred from homology"/>
<dbReference type="PANTHER" id="PTHR11601:SF34">
    <property type="entry name" value="CYSTEINE DESULFURASE"/>
    <property type="match status" value="1"/>
</dbReference>
<comment type="catalytic activity">
    <reaction evidence="8">
        <text>(sulfur carrier)-H + L-cysteine = (sulfur carrier)-SH + L-alanine</text>
        <dbReference type="Rhea" id="RHEA:43892"/>
        <dbReference type="Rhea" id="RHEA-COMP:14737"/>
        <dbReference type="Rhea" id="RHEA-COMP:14739"/>
        <dbReference type="ChEBI" id="CHEBI:29917"/>
        <dbReference type="ChEBI" id="CHEBI:35235"/>
        <dbReference type="ChEBI" id="CHEBI:57972"/>
        <dbReference type="ChEBI" id="CHEBI:64428"/>
        <dbReference type="EC" id="2.8.1.7"/>
    </reaction>
</comment>
<dbReference type="GO" id="GO:0046872">
    <property type="term" value="F:metal ion binding"/>
    <property type="evidence" value="ECO:0007669"/>
    <property type="project" value="UniProtKB-KW"/>
</dbReference>
<name>A0A2H1L4T0_9MICO</name>
<gene>
    <name evidence="10" type="ORF">BJEO58_01358</name>
</gene>
<dbReference type="GO" id="GO:0051536">
    <property type="term" value="F:iron-sulfur cluster binding"/>
    <property type="evidence" value="ECO:0007669"/>
    <property type="project" value="UniProtKB-KW"/>
</dbReference>
<dbReference type="EMBL" id="FXZM01000005">
    <property type="protein sequence ID" value="SMY11770.1"/>
    <property type="molecule type" value="Genomic_DNA"/>
</dbReference>
<dbReference type="OrthoDB" id="9808002at2"/>
<keyword evidence="11" id="KW-1185">Reference proteome</keyword>
<dbReference type="FunFam" id="3.40.640.10:FF:000084">
    <property type="entry name" value="IscS-like cysteine desulfurase"/>
    <property type="match status" value="1"/>
</dbReference>
<dbReference type="AlphaFoldDB" id="A0A2H1L4T0"/>
<dbReference type="PIRSF" id="PIRSF005572">
    <property type="entry name" value="NifS"/>
    <property type="match status" value="1"/>
</dbReference>
<keyword evidence="3 10" id="KW-0808">Transferase</keyword>
<dbReference type="InterPro" id="IPR000192">
    <property type="entry name" value="Aminotrans_V_dom"/>
</dbReference>
<keyword evidence="5" id="KW-0663">Pyridoxal phosphate</keyword>
<evidence type="ECO:0000313" key="11">
    <source>
        <dbReference type="Proteomes" id="UP000234462"/>
    </source>
</evidence>
<evidence type="ECO:0000256" key="4">
    <source>
        <dbReference type="ARBA" id="ARBA00022723"/>
    </source>
</evidence>
<dbReference type="InterPro" id="IPR015424">
    <property type="entry name" value="PyrdxlP-dep_Trfase"/>
</dbReference>
<feature type="domain" description="Aminotransferase class V" evidence="9">
    <location>
        <begin position="14"/>
        <end position="98"/>
    </location>
</feature>
<organism evidence="10 11">
    <name type="scientific">Brevibacterium jeotgali</name>
    <dbReference type="NCBI Taxonomy" id="1262550"/>
    <lineage>
        <taxon>Bacteria</taxon>
        <taxon>Bacillati</taxon>
        <taxon>Actinomycetota</taxon>
        <taxon>Actinomycetes</taxon>
        <taxon>Micrococcales</taxon>
        <taxon>Brevibacteriaceae</taxon>
        <taxon>Brevibacterium</taxon>
    </lineage>
</organism>
<evidence type="ECO:0000259" key="9">
    <source>
        <dbReference type="Pfam" id="PF00266"/>
    </source>
</evidence>
<dbReference type="InterPro" id="IPR016454">
    <property type="entry name" value="Cysteine_dSase"/>
</dbReference>
<keyword evidence="6" id="KW-0408">Iron</keyword>
<evidence type="ECO:0000313" key="10">
    <source>
        <dbReference type="EMBL" id="SMY11770.1"/>
    </source>
</evidence>
<evidence type="ECO:0000256" key="3">
    <source>
        <dbReference type="ARBA" id="ARBA00022679"/>
    </source>
</evidence>
<evidence type="ECO:0000256" key="2">
    <source>
        <dbReference type="ARBA" id="ARBA00006490"/>
    </source>
</evidence>
<dbReference type="Gene3D" id="1.10.260.50">
    <property type="match status" value="1"/>
</dbReference>
<accession>A0A2H1L4T0</accession>
<dbReference type="Gene3D" id="3.90.1150.10">
    <property type="entry name" value="Aspartate Aminotransferase, domain 1"/>
    <property type="match status" value="1"/>
</dbReference>
<reference evidence="11" key="1">
    <citation type="submission" date="2017-03" db="EMBL/GenBank/DDBJ databases">
        <authorList>
            <person name="Monnet C."/>
        </authorList>
    </citation>
    <scope>NUCLEOTIDE SEQUENCE [LARGE SCALE GENOMIC DNA]</scope>
    <source>
        <strain evidence="11">SJ5-8</strain>
    </source>
</reference>
<protein>
    <submittedName>
        <fullName evidence="10">Cysteine desulfurase</fullName>
        <ecNumber evidence="10">2.8.1.7</ecNumber>
    </submittedName>
</protein>
<dbReference type="PANTHER" id="PTHR11601">
    <property type="entry name" value="CYSTEINE DESULFURYLASE FAMILY MEMBER"/>
    <property type="match status" value="1"/>
</dbReference>
<dbReference type="GO" id="GO:0031071">
    <property type="term" value="F:cysteine desulfurase activity"/>
    <property type="evidence" value="ECO:0007669"/>
    <property type="project" value="UniProtKB-EC"/>
</dbReference>
<dbReference type="EC" id="2.8.1.7" evidence="10"/>
<evidence type="ECO:0000256" key="6">
    <source>
        <dbReference type="ARBA" id="ARBA00023004"/>
    </source>
</evidence>
<dbReference type="InterPro" id="IPR015421">
    <property type="entry name" value="PyrdxlP-dep_Trfase_major"/>
</dbReference>
<dbReference type="RefSeq" id="WP_101588721.1">
    <property type="nucleotide sequence ID" value="NZ_FXZM01000005.1"/>
</dbReference>
<evidence type="ECO:0000256" key="7">
    <source>
        <dbReference type="ARBA" id="ARBA00023014"/>
    </source>
</evidence>
<keyword evidence="4" id="KW-0479">Metal-binding</keyword>